<dbReference type="Pfam" id="PF13649">
    <property type="entry name" value="Methyltransf_25"/>
    <property type="match status" value="1"/>
</dbReference>
<keyword evidence="6" id="KW-1185">Reference proteome</keyword>
<comment type="caution">
    <text evidence="5">The sequence shown here is derived from an EMBL/GenBank/DDBJ whole genome shotgun (WGS) entry which is preliminary data.</text>
</comment>
<sequence length="206" mass="22907">MNGFSSYYDGWFYSRIIDPATEDIRQAIVSFIEDGSSVIDIGCGTGKLAFELSRRCKRVVGADLSPRMINFANRQKLTHKASNVEFIHADAADVLNVGEQFDYAVMSFILHSVTLKEEIAIINNLRKITRYFIFADYAAPQPKNAIGFIAFLAELAAGGKHFKSYRAFMRNNGLDNLTAQCGLSVKGQITDKTATYKVILAESRQA</sequence>
<keyword evidence="1 5" id="KW-0489">Methyltransferase</keyword>
<keyword evidence="3" id="KW-0949">S-adenosyl-L-methionine</keyword>
<evidence type="ECO:0000256" key="3">
    <source>
        <dbReference type="ARBA" id="ARBA00022691"/>
    </source>
</evidence>
<dbReference type="CDD" id="cd02440">
    <property type="entry name" value="AdoMet_MTases"/>
    <property type="match status" value="1"/>
</dbReference>
<evidence type="ECO:0000256" key="2">
    <source>
        <dbReference type="ARBA" id="ARBA00022679"/>
    </source>
</evidence>
<keyword evidence="2" id="KW-0808">Transferase</keyword>
<dbReference type="PANTHER" id="PTHR43464">
    <property type="entry name" value="METHYLTRANSFERASE"/>
    <property type="match status" value="1"/>
</dbReference>
<accession>A0ABS6RWB9</accession>
<reference evidence="5 6" key="1">
    <citation type="journal article" date="2020" name="J Geophys Res Biogeosci">
        <title>Magnetotaxis as an Adaptation to Enable Bacterial Shuttling of Microbial Sulfur and Sulfur Cycling Across Aquatic Oxic#Anoxic Interfaces.</title>
        <authorList>
            <person name="Li J."/>
            <person name="Liu P."/>
            <person name="Wang J."/>
            <person name="Roberts A.P."/>
            <person name="Pan Y."/>
        </authorList>
    </citation>
    <scope>NUCLEOTIDE SEQUENCE [LARGE SCALE GENOMIC DNA]</scope>
    <source>
        <strain evidence="5 6">MYR-1_YQ</strain>
    </source>
</reference>
<proteinExistence type="predicted"/>
<name>A0ABS6RWB9_9BACT</name>
<evidence type="ECO:0000259" key="4">
    <source>
        <dbReference type="Pfam" id="PF13649"/>
    </source>
</evidence>
<dbReference type="RefSeq" id="WP_218251536.1">
    <property type="nucleotide sequence ID" value="NZ_JABXWD010000058.1"/>
</dbReference>
<gene>
    <name evidence="5" type="ORF">HWQ67_04935</name>
</gene>
<protein>
    <submittedName>
        <fullName evidence="5">Class I SAM-dependent methyltransferase</fullName>
    </submittedName>
</protein>
<organism evidence="5 6">
    <name type="scientific">Candidatus Magnetobacterium casense</name>
    <dbReference type="NCBI Taxonomy" id="1455061"/>
    <lineage>
        <taxon>Bacteria</taxon>
        <taxon>Pseudomonadati</taxon>
        <taxon>Nitrospirota</taxon>
        <taxon>Thermodesulfovibrionia</taxon>
        <taxon>Thermodesulfovibrionales</taxon>
        <taxon>Candidatus Magnetobacteriaceae</taxon>
        <taxon>Candidatus Magnetobacterium</taxon>
    </lineage>
</organism>
<dbReference type="GO" id="GO:0008168">
    <property type="term" value="F:methyltransferase activity"/>
    <property type="evidence" value="ECO:0007669"/>
    <property type="project" value="UniProtKB-KW"/>
</dbReference>
<evidence type="ECO:0000313" key="5">
    <source>
        <dbReference type="EMBL" id="MBV6340922.1"/>
    </source>
</evidence>
<dbReference type="EMBL" id="JABXWD010000058">
    <property type="protein sequence ID" value="MBV6340922.1"/>
    <property type="molecule type" value="Genomic_DNA"/>
</dbReference>
<evidence type="ECO:0000313" key="6">
    <source>
        <dbReference type="Proteomes" id="UP001196980"/>
    </source>
</evidence>
<evidence type="ECO:0000256" key="1">
    <source>
        <dbReference type="ARBA" id="ARBA00022603"/>
    </source>
</evidence>
<dbReference type="Proteomes" id="UP001196980">
    <property type="component" value="Unassembled WGS sequence"/>
</dbReference>
<feature type="domain" description="Methyltransferase" evidence="4">
    <location>
        <begin position="38"/>
        <end position="129"/>
    </location>
</feature>
<dbReference type="PANTHER" id="PTHR43464:SF19">
    <property type="entry name" value="UBIQUINONE BIOSYNTHESIS O-METHYLTRANSFERASE, MITOCHONDRIAL"/>
    <property type="match status" value="1"/>
</dbReference>
<dbReference type="GO" id="GO:0032259">
    <property type="term" value="P:methylation"/>
    <property type="evidence" value="ECO:0007669"/>
    <property type="project" value="UniProtKB-KW"/>
</dbReference>
<dbReference type="InterPro" id="IPR041698">
    <property type="entry name" value="Methyltransf_25"/>
</dbReference>